<dbReference type="EMBL" id="JAEHFL010000006">
    <property type="protein sequence ID" value="MBK3427920.1"/>
    <property type="molecule type" value="Genomic_DNA"/>
</dbReference>
<evidence type="ECO:0000313" key="3">
    <source>
        <dbReference type="EMBL" id="MBK3427920.1"/>
    </source>
</evidence>
<evidence type="ECO:0000313" key="4">
    <source>
        <dbReference type="Proteomes" id="UP000603369"/>
    </source>
</evidence>
<sequence>MTVLKSKSSSRNRHWGRKAIASCVSALALAASACSGQGGEEDTSSAPQEPESYGYFGYQVNSRLATTNAGTSFGDATSAGLLSTRLYPGLFVPGPSGELIPNADLVETEELPPVAGSDQRSVQLTLEEDAVFSDGTPVTCDDYLLTYVAGTHPAEFASHMPLMNDISEFSCEPQSKTFTLTFNKDQGQRWRHMFGAGTVMPAHALAKKSELSIEELNAALAVEDMQALAPVAKEWRYGFSVAKDQLDPELQVSFGPYVIDKVGDEGEVILKANEKYFGDAPAEDHVVVWPSDADAQKLADKGALRVVDAASENPDWLDSTKDEAGESPYEVTPMVGELTDTLTLSEAGVFAEPWARESFAACVDQQAVAQASSAAAGVEVPPAYLRTVSATNPVAGGLDKVGKEHQGTDLAKAGDLNGTTIKVGYLGPDKRYAAMVEQLRASCEPAGITIEDASGEFMSQHYLEMDPETWAPTVDAFLGPVDPQTEYSTVESSMKNSAELKKTEEALWKDVPSIPLSAQPRVFLVRRDVEGVLPYTGVSGIGWNMDRWHSTAPTDTE</sequence>
<dbReference type="GO" id="GO:0015833">
    <property type="term" value="P:peptide transport"/>
    <property type="evidence" value="ECO:0007669"/>
    <property type="project" value="TreeGrafter"/>
</dbReference>
<dbReference type="Proteomes" id="UP000603369">
    <property type="component" value="Unassembled WGS sequence"/>
</dbReference>
<dbReference type="PANTHER" id="PTHR30290">
    <property type="entry name" value="PERIPLASMIC BINDING COMPONENT OF ABC TRANSPORTER"/>
    <property type="match status" value="1"/>
</dbReference>
<dbReference type="Pfam" id="PF00496">
    <property type="entry name" value="SBP_bac_5"/>
    <property type="match status" value="1"/>
</dbReference>
<keyword evidence="3" id="KW-0238">DNA-binding</keyword>
<feature type="chain" id="PRO_5034543070" evidence="1">
    <location>
        <begin position="34"/>
        <end position="557"/>
    </location>
</feature>
<dbReference type="GO" id="GO:1904680">
    <property type="term" value="F:peptide transmembrane transporter activity"/>
    <property type="evidence" value="ECO:0007669"/>
    <property type="project" value="TreeGrafter"/>
</dbReference>
<dbReference type="PROSITE" id="PS51257">
    <property type="entry name" value="PROKAR_LIPOPROTEIN"/>
    <property type="match status" value="1"/>
</dbReference>
<comment type="caution">
    <text evidence="3">The sequence shown here is derived from an EMBL/GenBank/DDBJ whole genome shotgun (WGS) entry which is preliminary data.</text>
</comment>
<dbReference type="Gene3D" id="3.40.190.10">
    <property type="entry name" value="Periplasmic binding protein-like II"/>
    <property type="match status" value="1"/>
</dbReference>
<dbReference type="AlphaFoldDB" id="A0A8I1HVD2"/>
<name>A0A8I1HVD2_9CORY</name>
<dbReference type="GO" id="GO:0003677">
    <property type="term" value="F:DNA binding"/>
    <property type="evidence" value="ECO:0007669"/>
    <property type="project" value="UniProtKB-KW"/>
</dbReference>
<proteinExistence type="predicted"/>
<dbReference type="PANTHER" id="PTHR30290:SF65">
    <property type="entry name" value="MONOACYL PHOSPHATIDYLINOSITOL TETRAMANNOSIDE-BINDING PROTEIN LPQW-RELATED"/>
    <property type="match status" value="1"/>
</dbReference>
<reference evidence="3 4" key="1">
    <citation type="submission" date="2020-12" db="EMBL/GenBank/DDBJ databases">
        <title>Draft genome sequence of the commensal strain Corynebacterium tuberculostearicum MFP09/CIP 102622 isolated from human skin.</title>
        <authorList>
            <person name="Boukerb A.M."/>
            <person name="Janvier X."/>
            <person name="Feuilloley M.G.J."/>
            <person name="Groboillot A."/>
        </authorList>
    </citation>
    <scope>NUCLEOTIDE SEQUENCE [LARGE SCALE GENOMIC DNA]</scope>
    <source>
        <strain evidence="3 4">CIP 102622</strain>
    </source>
</reference>
<protein>
    <submittedName>
        <fullName evidence="3">DNA-binding protein</fullName>
    </submittedName>
</protein>
<gene>
    <name evidence="3" type="ORF">JDP02_05215</name>
</gene>
<dbReference type="SUPFAM" id="SSF53850">
    <property type="entry name" value="Periplasmic binding protein-like II"/>
    <property type="match status" value="1"/>
</dbReference>
<evidence type="ECO:0000256" key="1">
    <source>
        <dbReference type="SAM" id="SignalP"/>
    </source>
</evidence>
<dbReference type="InterPro" id="IPR039424">
    <property type="entry name" value="SBP_5"/>
</dbReference>
<dbReference type="InterPro" id="IPR000914">
    <property type="entry name" value="SBP_5_dom"/>
</dbReference>
<organism evidence="3 4">
    <name type="scientific">Corynebacterium tuberculostearicum</name>
    <dbReference type="NCBI Taxonomy" id="38304"/>
    <lineage>
        <taxon>Bacteria</taxon>
        <taxon>Bacillati</taxon>
        <taxon>Actinomycetota</taxon>
        <taxon>Actinomycetes</taxon>
        <taxon>Mycobacteriales</taxon>
        <taxon>Corynebacteriaceae</taxon>
        <taxon>Corynebacterium</taxon>
    </lineage>
</organism>
<feature type="domain" description="Solute-binding protein family 5" evidence="2">
    <location>
        <begin position="118"/>
        <end position="394"/>
    </location>
</feature>
<accession>A0A8I1HVD2</accession>
<keyword evidence="1" id="KW-0732">Signal</keyword>
<feature type="signal peptide" evidence="1">
    <location>
        <begin position="1"/>
        <end position="33"/>
    </location>
</feature>
<evidence type="ECO:0000259" key="2">
    <source>
        <dbReference type="Pfam" id="PF00496"/>
    </source>
</evidence>
<keyword evidence="4" id="KW-1185">Reference proteome</keyword>